<sequence length="65" mass="7258">MDNQQKCIPDDPASIATTKSEWERDIAQGVSLACFTETDGAPDELVAFNITLVRSRDDEKEDLEQ</sequence>
<dbReference type="AlphaFoldDB" id="A0A0L7KNW9"/>
<comment type="caution">
    <text evidence="1">The sequence shown here is derived from an EMBL/GenBank/DDBJ whole genome shotgun (WGS) entry which is preliminary data.</text>
</comment>
<dbReference type="Proteomes" id="UP000037510">
    <property type="component" value="Unassembled WGS sequence"/>
</dbReference>
<keyword evidence="2" id="KW-1185">Reference proteome</keyword>
<proteinExistence type="predicted"/>
<evidence type="ECO:0000313" key="1">
    <source>
        <dbReference type="EMBL" id="KOB64644.1"/>
    </source>
</evidence>
<evidence type="ECO:0000313" key="2">
    <source>
        <dbReference type="Proteomes" id="UP000037510"/>
    </source>
</evidence>
<feature type="non-terminal residue" evidence="1">
    <location>
        <position position="65"/>
    </location>
</feature>
<accession>A0A0L7KNW9</accession>
<name>A0A0L7KNW9_OPEBR</name>
<gene>
    <name evidence="1" type="ORF">OBRU01_23912</name>
</gene>
<reference evidence="1 2" key="1">
    <citation type="journal article" date="2015" name="Genome Biol. Evol.">
        <title>The genome of winter moth (Operophtera brumata) provides a genomic perspective on sexual dimorphism and phenology.</title>
        <authorList>
            <person name="Derks M.F."/>
            <person name="Smit S."/>
            <person name="Salis L."/>
            <person name="Schijlen E."/>
            <person name="Bossers A."/>
            <person name="Mateman C."/>
            <person name="Pijl A.S."/>
            <person name="de Ridder D."/>
            <person name="Groenen M.A."/>
            <person name="Visser M.E."/>
            <person name="Megens H.J."/>
        </authorList>
    </citation>
    <scope>NUCLEOTIDE SEQUENCE [LARGE SCALE GENOMIC DNA]</scope>
    <source>
        <strain evidence="1">WM2013NL</strain>
        <tissue evidence="1">Head and thorax</tissue>
    </source>
</reference>
<organism evidence="1 2">
    <name type="scientific">Operophtera brumata</name>
    <name type="common">Winter moth</name>
    <name type="synonym">Phalaena brumata</name>
    <dbReference type="NCBI Taxonomy" id="104452"/>
    <lineage>
        <taxon>Eukaryota</taxon>
        <taxon>Metazoa</taxon>
        <taxon>Ecdysozoa</taxon>
        <taxon>Arthropoda</taxon>
        <taxon>Hexapoda</taxon>
        <taxon>Insecta</taxon>
        <taxon>Pterygota</taxon>
        <taxon>Neoptera</taxon>
        <taxon>Endopterygota</taxon>
        <taxon>Lepidoptera</taxon>
        <taxon>Glossata</taxon>
        <taxon>Ditrysia</taxon>
        <taxon>Geometroidea</taxon>
        <taxon>Geometridae</taxon>
        <taxon>Larentiinae</taxon>
        <taxon>Operophtera</taxon>
    </lineage>
</organism>
<dbReference type="EMBL" id="JTDY01008292">
    <property type="protein sequence ID" value="KOB64644.1"/>
    <property type="molecule type" value="Genomic_DNA"/>
</dbReference>
<protein>
    <submittedName>
        <fullName evidence="1">Uncharacterized protein</fullName>
    </submittedName>
</protein>